<evidence type="ECO:0000256" key="3">
    <source>
        <dbReference type="ARBA" id="ARBA00022723"/>
    </source>
</evidence>
<evidence type="ECO:0000259" key="10">
    <source>
        <dbReference type="PROSITE" id="PS51007"/>
    </source>
</evidence>
<keyword evidence="3 8" id="KW-0479">Metal-binding</keyword>
<dbReference type="NCBIfam" id="TIGR04039">
    <property type="entry name" value="MXAN_0977_Heme2"/>
    <property type="match status" value="1"/>
</dbReference>
<feature type="domain" description="Cytochrome c" evidence="10">
    <location>
        <begin position="207"/>
        <end position="351"/>
    </location>
</feature>
<dbReference type="InterPro" id="IPR004852">
    <property type="entry name" value="Di-haem_cyt_c_peroxidsae"/>
</dbReference>
<dbReference type="InterPro" id="IPR036909">
    <property type="entry name" value="Cyt_c-like_dom_sf"/>
</dbReference>
<keyword evidence="2 8" id="KW-0349">Heme</keyword>
<evidence type="ECO:0000256" key="1">
    <source>
        <dbReference type="ARBA" id="ARBA00004418"/>
    </source>
</evidence>
<dbReference type="InterPro" id="IPR051395">
    <property type="entry name" value="Cytochrome_c_Peroxidase/MauG"/>
</dbReference>
<feature type="chain" id="PRO_5046757464" evidence="9">
    <location>
        <begin position="21"/>
        <end position="366"/>
    </location>
</feature>
<keyword evidence="5" id="KW-0574">Periplasm</keyword>
<gene>
    <name evidence="11" type="ORF">HCJ96_04860</name>
</gene>
<dbReference type="PROSITE" id="PS51007">
    <property type="entry name" value="CYTC"/>
    <property type="match status" value="1"/>
</dbReference>
<dbReference type="PANTHER" id="PTHR30600">
    <property type="entry name" value="CYTOCHROME C PEROXIDASE-RELATED"/>
    <property type="match status" value="1"/>
</dbReference>
<evidence type="ECO:0000256" key="8">
    <source>
        <dbReference type="PROSITE-ProRule" id="PRU00433"/>
    </source>
</evidence>
<evidence type="ECO:0000256" key="6">
    <source>
        <dbReference type="ARBA" id="ARBA00023002"/>
    </source>
</evidence>
<dbReference type="InterPro" id="IPR009056">
    <property type="entry name" value="Cyt_c-like_dom"/>
</dbReference>
<keyword evidence="6" id="KW-0560">Oxidoreductase</keyword>
<dbReference type="Gene3D" id="1.10.760.10">
    <property type="entry name" value="Cytochrome c-like domain"/>
    <property type="match status" value="2"/>
</dbReference>
<dbReference type="PIRSF" id="PIRSF000294">
    <property type="entry name" value="Cytochrome-c_peroxidase"/>
    <property type="match status" value="1"/>
</dbReference>
<name>A0ABX1R2E8_9ALTE</name>
<sequence>MAKLGLISAFAVLITVLASACQPQSTPYTFNLPETVPPPVVPVGNPLTEEKVRLGRRLFYDTALSVNQTQSCASCHQQQFAFAQATVHATGATGDKVSRNSMALVNVAYNSAFTWAHNGFAQIEQQLLIPLFNESPVELGITGHEDIILKRLTTHEYERLFDAAFATKTPNFDRIVKALASFVRSITSFNSPFDQYAYQGDDSALTPQQIKGMNLFFSERTECFHCHGGVNFSQSSTHTGQSLVLQPFHNTGMYNEDGQGAYPSDDQGLVRITHKQEDMGKFRAPTLRNIALSAPYMHDGSIASLAEVIEFYAQGGSEQGKSNPHKSPFVKGFALTDEEKIALEAFLNSLTDNSFLTNPAYGPPLN</sequence>
<dbReference type="PANTHER" id="PTHR30600:SF14">
    <property type="entry name" value="CYTOCHROME C PEROXIDASE"/>
    <property type="match status" value="1"/>
</dbReference>
<keyword evidence="7 8" id="KW-0408">Iron</keyword>
<organism evidence="11 12">
    <name type="scientific">Alteromonas ponticola</name>
    <dbReference type="NCBI Taxonomy" id="2720613"/>
    <lineage>
        <taxon>Bacteria</taxon>
        <taxon>Pseudomonadati</taxon>
        <taxon>Pseudomonadota</taxon>
        <taxon>Gammaproteobacteria</taxon>
        <taxon>Alteromonadales</taxon>
        <taxon>Alteromonadaceae</taxon>
        <taxon>Alteromonas/Salinimonas group</taxon>
        <taxon>Alteromonas</taxon>
    </lineage>
</organism>
<accession>A0ABX1R2E8</accession>
<dbReference type="Proteomes" id="UP000709336">
    <property type="component" value="Unassembled WGS sequence"/>
</dbReference>
<dbReference type="SUPFAM" id="SSF46626">
    <property type="entry name" value="Cytochrome c"/>
    <property type="match status" value="2"/>
</dbReference>
<evidence type="ECO:0000256" key="2">
    <source>
        <dbReference type="ARBA" id="ARBA00022617"/>
    </source>
</evidence>
<evidence type="ECO:0000256" key="7">
    <source>
        <dbReference type="ARBA" id="ARBA00023004"/>
    </source>
</evidence>
<proteinExistence type="predicted"/>
<evidence type="ECO:0000313" key="12">
    <source>
        <dbReference type="Proteomes" id="UP000709336"/>
    </source>
</evidence>
<dbReference type="InterPro" id="IPR023929">
    <property type="entry name" value="MbnH-like"/>
</dbReference>
<protein>
    <submittedName>
        <fullName evidence="11">Di-heme enzyme</fullName>
    </submittedName>
</protein>
<dbReference type="Pfam" id="PF03150">
    <property type="entry name" value="CCP_MauG"/>
    <property type="match status" value="1"/>
</dbReference>
<keyword evidence="4 9" id="KW-0732">Signal</keyword>
<evidence type="ECO:0000256" key="5">
    <source>
        <dbReference type="ARBA" id="ARBA00022764"/>
    </source>
</evidence>
<dbReference type="InterPro" id="IPR026259">
    <property type="entry name" value="MauG/Cytc_peroxidase"/>
</dbReference>
<feature type="signal peptide" evidence="9">
    <location>
        <begin position="1"/>
        <end position="20"/>
    </location>
</feature>
<keyword evidence="12" id="KW-1185">Reference proteome</keyword>
<reference evidence="11 12" key="1">
    <citation type="submission" date="2020-03" db="EMBL/GenBank/DDBJ databases">
        <title>Alteromonas ponticola sp. nov., isolated from seawater.</title>
        <authorList>
            <person name="Yoon J.-H."/>
            <person name="Kim Y.-O."/>
        </authorList>
    </citation>
    <scope>NUCLEOTIDE SEQUENCE [LARGE SCALE GENOMIC DNA]</scope>
    <source>
        <strain evidence="11 12">MYP5</strain>
    </source>
</reference>
<evidence type="ECO:0000256" key="9">
    <source>
        <dbReference type="SAM" id="SignalP"/>
    </source>
</evidence>
<evidence type="ECO:0000313" key="11">
    <source>
        <dbReference type="EMBL" id="NMH59350.1"/>
    </source>
</evidence>
<comment type="caution">
    <text evidence="11">The sequence shown here is derived from an EMBL/GenBank/DDBJ whole genome shotgun (WGS) entry which is preliminary data.</text>
</comment>
<evidence type="ECO:0000256" key="4">
    <source>
        <dbReference type="ARBA" id="ARBA00022729"/>
    </source>
</evidence>
<dbReference type="EMBL" id="JAATNW010000002">
    <property type="protein sequence ID" value="NMH59350.1"/>
    <property type="molecule type" value="Genomic_DNA"/>
</dbReference>
<dbReference type="PROSITE" id="PS51257">
    <property type="entry name" value="PROKAR_LIPOPROTEIN"/>
    <property type="match status" value="1"/>
</dbReference>
<comment type="subcellular location">
    <subcellularLocation>
        <location evidence="1">Periplasm</location>
    </subcellularLocation>
</comment>